<organism evidence="2 3">
    <name type="scientific">Caproicibacter fermentans</name>
    <dbReference type="NCBI Taxonomy" id="2576756"/>
    <lineage>
        <taxon>Bacteria</taxon>
        <taxon>Bacillati</taxon>
        <taxon>Bacillota</taxon>
        <taxon>Clostridia</taxon>
        <taxon>Eubacteriales</taxon>
        <taxon>Acutalibacteraceae</taxon>
        <taxon>Caproicibacter</taxon>
    </lineage>
</organism>
<dbReference type="EMBL" id="CP060286">
    <property type="protein sequence ID" value="QNK39305.1"/>
    <property type="molecule type" value="Genomic_DNA"/>
</dbReference>
<evidence type="ECO:0000313" key="3">
    <source>
        <dbReference type="Proteomes" id="UP000515909"/>
    </source>
</evidence>
<keyword evidence="1" id="KW-0812">Transmembrane</keyword>
<feature type="transmembrane region" description="Helical" evidence="1">
    <location>
        <begin position="40"/>
        <end position="62"/>
    </location>
</feature>
<gene>
    <name evidence="2" type="ORF">HCR03_11085</name>
</gene>
<name>A0A7G8T6R4_9FIRM</name>
<protein>
    <submittedName>
        <fullName evidence="2">DUF4179 domain-containing protein</fullName>
    </submittedName>
</protein>
<evidence type="ECO:0000256" key="1">
    <source>
        <dbReference type="SAM" id="Phobius"/>
    </source>
</evidence>
<dbReference type="AlphaFoldDB" id="A0A7G8T6R4"/>
<keyword evidence="1" id="KW-1133">Transmembrane helix</keyword>
<evidence type="ECO:0000313" key="2">
    <source>
        <dbReference type="EMBL" id="QNK39305.1"/>
    </source>
</evidence>
<proteinExistence type="predicted"/>
<dbReference type="Proteomes" id="UP000515909">
    <property type="component" value="Chromosome"/>
</dbReference>
<keyword evidence="1" id="KW-0472">Membrane</keyword>
<dbReference type="RefSeq" id="WP_187034246.1">
    <property type="nucleotide sequence ID" value="NZ_CP060286.1"/>
</dbReference>
<dbReference type="KEGG" id="cfem:HCR03_11085"/>
<reference evidence="2 3" key="1">
    <citation type="submission" date="2020-08" db="EMBL/GenBank/DDBJ databases">
        <title>The isolate Caproiciproducens sp. 7D4C2 produces n-caproate at mildly acidic conditions from hexoses: genome and rBOX comparison with related strains and chain-elongating bacteria.</title>
        <authorList>
            <person name="Esquivel-Elizondo S."/>
            <person name="Bagci C."/>
            <person name="Temovska M."/>
            <person name="Jeon B.S."/>
            <person name="Bessarab I."/>
            <person name="Williams R.B.H."/>
            <person name="Huson D.H."/>
            <person name="Angenent L.T."/>
        </authorList>
    </citation>
    <scope>NUCLEOTIDE SEQUENCE [LARGE SCALE GENOMIC DNA]</scope>
    <source>
        <strain evidence="2 3">7D4C2</strain>
    </source>
</reference>
<accession>A0A7G8T6R4</accession>
<sequence>MRSFRSEYKREADLRPIPNDLFDRTRKAMRKTPRRGKTRWGILIPVCALLALGSVTVVGYGIGQFAPFSGPIYQKTLDSSVPAPVNAAVGKTVQKSAQGSGLSVTVNRTACDNRRIYIDFTVKSTDSAPLQVSTAYRRSQLPRSGFAEATLAVGSKSVNCHAFRTDDASVEDTAQFEAIAQGDFSGQNGKQVTLSLKDFTDEVDSCEDAGFLCQNLGELYRKMNPERPENFLKTGLFDVYADKSLTAPSWTIPAGKQRVRFSDQYPGSYVDNIGFHKTGEYGCQQDLLYLSITPGSDSEASALKQLCFQNTETGNPVDFFDEIITGNGVEHVGFDSEKAYKKAVKEDTDRKLALNNGRIVLALDLRMDDNRLADDCTADDLDHYRIARNFKSETLVRFPGEWDIPFTLSFADTSRTFHPAKSYTTPDGLHVTFQSITVSDLSISFSGTCAEGGRKALSPNTEIKLFLKDGSVVTEDKNKIGGSGGPGGDFEFSGSFGTLVDAEQIESIELFGVRVPLES</sequence>